<evidence type="ECO:0000256" key="13">
    <source>
        <dbReference type="ARBA" id="ARBA00023136"/>
    </source>
</evidence>
<evidence type="ECO:0000256" key="16">
    <source>
        <dbReference type="SAM" id="MobiDB-lite"/>
    </source>
</evidence>
<name>A0A0H4TUX7_9BACT</name>
<evidence type="ECO:0000313" key="19">
    <source>
        <dbReference type="EMBL" id="AKQ04689.1"/>
    </source>
</evidence>
<dbReference type="EMBL" id="KT007046">
    <property type="protein sequence ID" value="AKQ04689.1"/>
    <property type="molecule type" value="Genomic_DNA"/>
</dbReference>
<dbReference type="GO" id="GO:0004715">
    <property type="term" value="F:non-membrane spanning protein tyrosine kinase activity"/>
    <property type="evidence" value="ECO:0007669"/>
    <property type="project" value="UniProtKB-EC"/>
</dbReference>
<dbReference type="EC" id="2.7.10.2" evidence="4"/>
<evidence type="ECO:0000256" key="8">
    <source>
        <dbReference type="ARBA" id="ARBA00022692"/>
    </source>
</evidence>
<dbReference type="GO" id="GO:0042802">
    <property type="term" value="F:identical protein binding"/>
    <property type="evidence" value="ECO:0007669"/>
    <property type="project" value="UniProtKB-ARBA"/>
</dbReference>
<sequence length="824" mass="89180">MNLRSGTWSHSLSFLSSATTWENRLDAVRRPEGTEALRRIVHQREVHLRDLVGVVSRHWRLVALLTVLVAGGAWYSARRQVPRYQSRLTVQVSSPKQVFAQLEGMRVDELALQTDPVLSEALILTTQQLALEVVRGLALHLELDDPGLRRGDLFAAVAVDSTTPPGAYRLTVQPTSGFEVRDGFGTVVAQGQPGETVVGPGFTLRLVPSPEARTVGFRLVRPEEAAAWVSGGLSYNVREGTNAVDISFAGTDPTLVPQILNAAAVALRLDGVRRAQEIAARKRTYVAEQLAKADSSYRIKLAELQRFKEGEQITDLSVEEQSVVQSIQALEQQRQQITVQIATLREALGQPGDSIGVGTLNRLAAVQDIGQNTALGFQIQNLLTLYDQRRTLTAGALGLRERNPQVDALSERIRQGYQALRGAVSAALESLESRTEALDQRVASARARLRTFPGKESRIAQLQLEASILNDTYRYLLTEYESARLTEATIGPYINLLDPASPAFRVGTTLRQKIVLGMLVGLLLGLGGAFFLEYLDQTIKNAGDVERVIGVPVLGLIPHDPALRRSGNGKPPITIVAREGMDQPAAEAFRALRTNVTFVGAEKPLQFMSVTSPGPGEGKSTTAVNLAVALAQGGQRTLLIDGDLRRPLIHRAFALVQEPGLTDVLVGRATAREAVRPDAAPGLDVLPSGSIPPNPSELLGSAAMHSLISALRRDYHYIIIDTPPTLPVTDASVVASGADAAILVLRSGDTQETAAQRALEQLRRVHARIAGAVLNGVSSRHDRYYTYYSYRREPARRGLLTAGSPRAGGCSPFGRSSAIPSENQ</sequence>
<dbReference type="Gene3D" id="3.40.50.300">
    <property type="entry name" value="P-loop containing nucleotide triphosphate hydrolases"/>
    <property type="match status" value="1"/>
</dbReference>
<keyword evidence="6" id="KW-0997">Cell inner membrane</keyword>
<comment type="subcellular location">
    <subcellularLocation>
        <location evidence="1">Cell inner membrane</location>
        <topology evidence="1">Multi-pass membrane protein</topology>
    </subcellularLocation>
</comment>
<keyword evidence="14 19" id="KW-0829">Tyrosine-protein kinase</keyword>
<dbReference type="InterPro" id="IPR050445">
    <property type="entry name" value="Bact_polysacc_biosynth/exp"/>
</dbReference>
<evidence type="ECO:0000259" key="17">
    <source>
        <dbReference type="Pfam" id="PF02706"/>
    </source>
</evidence>
<keyword evidence="9" id="KW-0547">Nucleotide-binding</keyword>
<dbReference type="PANTHER" id="PTHR32309:SF13">
    <property type="entry name" value="FERRIC ENTEROBACTIN TRANSPORT PROTEIN FEPE"/>
    <property type="match status" value="1"/>
</dbReference>
<keyword evidence="5" id="KW-1003">Cell membrane</keyword>
<dbReference type="NCBIfam" id="TIGR01007">
    <property type="entry name" value="eps_fam"/>
    <property type="match status" value="1"/>
</dbReference>
<dbReference type="FunFam" id="3.40.50.300:FF:000527">
    <property type="entry name" value="Tyrosine-protein kinase etk"/>
    <property type="match status" value="1"/>
</dbReference>
<keyword evidence="11" id="KW-0067">ATP-binding</keyword>
<keyword evidence="10 19" id="KW-0418">Kinase</keyword>
<evidence type="ECO:0000256" key="6">
    <source>
        <dbReference type="ARBA" id="ARBA00022519"/>
    </source>
</evidence>
<proteinExistence type="inferred from homology"/>
<evidence type="ECO:0000256" key="9">
    <source>
        <dbReference type="ARBA" id="ARBA00022741"/>
    </source>
</evidence>
<evidence type="ECO:0000259" key="18">
    <source>
        <dbReference type="Pfam" id="PF13614"/>
    </source>
</evidence>
<reference evidence="19" key="1">
    <citation type="journal article" date="2015" name="ISME J.">
        <title>Aquifer environment selects for microbial species cohorts in sediment and groundwater.</title>
        <authorList>
            <person name="Hug L.A."/>
            <person name="Thomas B.C."/>
            <person name="Brown C.T."/>
            <person name="Frischkorn K.R."/>
            <person name="Williams K.H."/>
            <person name="Tringe S.G."/>
            <person name="Banfield J.F."/>
        </authorList>
    </citation>
    <scope>NUCLEOTIDE SEQUENCE</scope>
</reference>
<dbReference type="CDD" id="cd05387">
    <property type="entry name" value="BY-kinase"/>
    <property type="match status" value="1"/>
</dbReference>
<feature type="region of interest" description="Disordered" evidence="16">
    <location>
        <begin position="801"/>
        <end position="824"/>
    </location>
</feature>
<evidence type="ECO:0000256" key="15">
    <source>
        <dbReference type="ARBA" id="ARBA00051245"/>
    </source>
</evidence>
<dbReference type="InterPro" id="IPR003856">
    <property type="entry name" value="LPS_length_determ_N"/>
</dbReference>
<keyword evidence="13" id="KW-0472">Membrane</keyword>
<feature type="domain" description="Polysaccharide chain length determinant N-terminal" evidence="17">
    <location>
        <begin position="45"/>
        <end position="135"/>
    </location>
</feature>
<comment type="similarity">
    <text evidence="3">Belongs to the etk/wzc family.</text>
</comment>
<organism evidence="19">
    <name type="scientific">uncultured Gemmatimonadetes bacterium Rifle_16ft_4_minimus_7</name>
    <dbReference type="NCBI Taxonomy" id="1665098"/>
    <lineage>
        <taxon>Bacteria</taxon>
        <taxon>Pseudomonadati</taxon>
        <taxon>Gemmatimonadota</taxon>
        <taxon>environmental samples</taxon>
    </lineage>
</organism>
<feature type="domain" description="AAA" evidence="18">
    <location>
        <begin position="616"/>
        <end position="764"/>
    </location>
</feature>
<dbReference type="PANTHER" id="PTHR32309">
    <property type="entry name" value="TYROSINE-PROTEIN KINASE"/>
    <property type="match status" value="1"/>
</dbReference>
<dbReference type="InterPro" id="IPR025669">
    <property type="entry name" value="AAA_dom"/>
</dbReference>
<keyword evidence="12" id="KW-1133">Transmembrane helix</keyword>
<dbReference type="SUPFAM" id="SSF52540">
    <property type="entry name" value="P-loop containing nucleoside triphosphate hydrolases"/>
    <property type="match status" value="1"/>
</dbReference>
<dbReference type="InterPro" id="IPR027417">
    <property type="entry name" value="P-loop_NTPase"/>
</dbReference>
<evidence type="ECO:0000256" key="4">
    <source>
        <dbReference type="ARBA" id="ARBA00011903"/>
    </source>
</evidence>
<comment type="catalytic activity">
    <reaction evidence="15">
        <text>L-tyrosyl-[protein] + ATP = O-phospho-L-tyrosyl-[protein] + ADP + H(+)</text>
        <dbReference type="Rhea" id="RHEA:10596"/>
        <dbReference type="Rhea" id="RHEA-COMP:10136"/>
        <dbReference type="Rhea" id="RHEA-COMP:20101"/>
        <dbReference type="ChEBI" id="CHEBI:15378"/>
        <dbReference type="ChEBI" id="CHEBI:30616"/>
        <dbReference type="ChEBI" id="CHEBI:46858"/>
        <dbReference type="ChEBI" id="CHEBI:61978"/>
        <dbReference type="ChEBI" id="CHEBI:456216"/>
        <dbReference type="EC" id="2.7.10.2"/>
    </reaction>
</comment>
<evidence type="ECO:0000256" key="11">
    <source>
        <dbReference type="ARBA" id="ARBA00022840"/>
    </source>
</evidence>
<keyword evidence="8" id="KW-0812">Transmembrane</keyword>
<comment type="similarity">
    <text evidence="2">Belongs to the CpsD/CapB family.</text>
</comment>
<dbReference type="Pfam" id="PF13614">
    <property type="entry name" value="AAA_31"/>
    <property type="match status" value="1"/>
</dbReference>
<accession>A0A0H4TUX7</accession>
<evidence type="ECO:0000256" key="3">
    <source>
        <dbReference type="ARBA" id="ARBA00008883"/>
    </source>
</evidence>
<evidence type="ECO:0000256" key="10">
    <source>
        <dbReference type="ARBA" id="ARBA00022777"/>
    </source>
</evidence>
<dbReference type="Pfam" id="PF02706">
    <property type="entry name" value="Wzz"/>
    <property type="match status" value="1"/>
</dbReference>
<evidence type="ECO:0000256" key="1">
    <source>
        <dbReference type="ARBA" id="ARBA00004429"/>
    </source>
</evidence>
<keyword evidence="7 19" id="KW-0808">Transferase</keyword>
<protein>
    <recommendedName>
        <fullName evidence="4">non-specific protein-tyrosine kinase</fullName>
        <ecNumber evidence="4">2.7.10.2</ecNumber>
    </recommendedName>
</protein>
<dbReference type="GO" id="GO:0005886">
    <property type="term" value="C:plasma membrane"/>
    <property type="evidence" value="ECO:0007669"/>
    <property type="project" value="UniProtKB-SubCell"/>
</dbReference>
<dbReference type="GO" id="GO:0005524">
    <property type="term" value="F:ATP binding"/>
    <property type="evidence" value="ECO:0007669"/>
    <property type="project" value="UniProtKB-KW"/>
</dbReference>
<evidence type="ECO:0000256" key="14">
    <source>
        <dbReference type="ARBA" id="ARBA00023137"/>
    </source>
</evidence>
<dbReference type="AlphaFoldDB" id="A0A0H4TUX7"/>
<evidence type="ECO:0000256" key="5">
    <source>
        <dbReference type="ARBA" id="ARBA00022475"/>
    </source>
</evidence>
<evidence type="ECO:0000256" key="12">
    <source>
        <dbReference type="ARBA" id="ARBA00022989"/>
    </source>
</evidence>
<evidence type="ECO:0000256" key="7">
    <source>
        <dbReference type="ARBA" id="ARBA00022679"/>
    </source>
</evidence>
<dbReference type="InterPro" id="IPR005702">
    <property type="entry name" value="Wzc-like_C"/>
</dbReference>
<evidence type="ECO:0000256" key="2">
    <source>
        <dbReference type="ARBA" id="ARBA00007316"/>
    </source>
</evidence>